<dbReference type="InterPro" id="IPR039422">
    <property type="entry name" value="MarR/SlyA-like"/>
</dbReference>
<proteinExistence type="predicted"/>
<gene>
    <name evidence="2" type="ORF">Aau02nite_40540</name>
</gene>
<dbReference type="Pfam" id="PF12802">
    <property type="entry name" value="MarR_2"/>
    <property type="match status" value="1"/>
</dbReference>
<dbReference type="SMART" id="SM00347">
    <property type="entry name" value="HTH_MARR"/>
    <property type="match status" value="1"/>
</dbReference>
<dbReference type="PANTHER" id="PTHR33164:SF43">
    <property type="entry name" value="HTH-TYPE TRANSCRIPTIONAL REPRESSOR YETL"/>
    <property type="match status" value="1"/>
</dbReference>
<dbReference type="PRINTS" id="PR00598">
    <property type="entry name" value="HTHMARR"/>
</dbReference>
<evidence type="ECO:0000313" key="2">
    <source>
        <dbReference type="EMBL" id="GIM70334.1"/>
    </source>
</evidence>
<protein>
    <submittedName>
        <fullName evidence="2">MarR family transcriptional regulator</fullName>
    </submittedName>
</protein>
<dbReference type="PANTHER" id="PTHR33164">
    <property type="entry name" value="TRANSCRIPTIONAL REGULATOR, MARR FAMILY"/>
    <property type="match status" value="1"/>
</dbReference>
<dbReference type="AlphaFoldDB" id="A0A919SET3"/>
<dbReference type="SUPFAM" id="SSF46785">
    <property type="entry name" value="Winged helix' DNA-binding domain"/>
    <property type="match status" value="1"/>
</dbReference>
<organism evidence="2 3">
    <name type="scientific">Actinoplanes auranticolor</name>
    <dbReference type="NCBI Taxonomy" id="47988"/>
    <lineage>
        <taxon>Bacteria</taxon>
        <taxon>Bacillati</taxon>
        <taxon>Actinomycetota</taxon>
        <taxon>Actinomycetes</taxon>
        <taxon>Micromonosporales</taxon>
        <taxon>Micromonosporaceae</taxon>
        <taxon>Actinoplanes</taxon>
    </lineage>
</organism>
<reference evidence="2" key="1">
    <citation type="submission" date="2021-03" db="EMBL/GenBank/DDBJ databases">
        <title>Whole genome shotgun sequence of Actinoplanes auranticolor NBRC 12245.</title>
        <authorList>
            <person name="Komaki H."/>
            <person name="Tamura T."/>
        </authorList>
    </citation>
    <scope>NUCLEOTIDE SEQUENCE</scope>
    <source>
        <strain evidence="2">NBRC 12245</strain>
    </source>
</reference>
<dbReference type="InterPro" id="IPR036388">
    <property type="entry name" value="WH-like_DNA-bd_sf"/>
</dbReference>
<dbReference type="InterPro" id="IPR036390">
    <property type="entry name" value="WH_DNA-bd_sf"/>
</dbReference>
<sequence length="138" mass="15131">MDPAADENLSELFWSVARTLRHLNREALEPLNVSPSHGRALAVLLRHGPMRPGALAEHLRIAPRSATEVVDDLQERGLVERTPDPADRRATVLHLTAAGTAAGDAIRAARQTAAERFFAGLSDADRADLTRILRNMRE</sequence>
<dbReference type="EMBL" id="BOQL01000030">
    <property type="protein sequence ID" value="GIM70334.1"/>
    <property type="molecule type" value="Genomic_DNA"/>
</dbReference>
<dbReference type="Gene3D" id="1.10.10.10">
    <property type="entry name" value="Winged helix-like DNA-binding domain superfamily/Winged helix DNA-binding domain"/>
    <property type="match status" value="1"/>
</dbReference>
<comment type="caution">
    <text evidence="2">The sequence shown here is derived from an EMBL/GenBank/DDBJ whole genome shotgun (WGS) entry which is preliminary data.</text>
</comment>
<dbReference type="GO" id="GO:0003700">
    <property type="term" value="F:DNA-binding transcription factor activity"/>
    <property type="evidence" value="ECO:0007669"/>
    <property type="project" value="InterPro"/>
</dbReference>
<dbReference type="GO" id="GO:0006950">
    <property type="term" value="P:response to stress"/>
    <property type="evidence" value="ECO:0007669"/>
    <property type="project" value="TreeGrafter"/>
</dbReference>
<keyword evidence="3" id="KW-1185">Reference proteome</keyword>
<evidence type="ECO:0000313" key="3">
    <source>
        <dbReference type="Proteomes" id="UP000681340"/>
    </source>
</evidence>
<dbReference type="InterPro" id="IPR000835">
    <property type="entry name" value="HTH_MarR-typ"/>
</dbReference>
<dbReference type="PROSITE" id="PS50995">
    <property type="entry name" value="HTH_MARR_2"/>
    <property type="match status" value="1"/>
</dbReference>
<accession>A0A919SET3</accession>
<feature type="domain" description="HTH marR-type" evidence="1">
    <location>
        <begin position="6"/>
        <end position="138"/>
    </location>
</feature>
<evidence type="ECO:0000259" key="1">
    <source>
        <dbReference type="PROSITE" id="PS50995"/>
    </source>
</evidence>
<dbReference type="Proteomes" id="UP000681340">
    <property type="component" value="Unassembled WGS sequence"/>
</dbReference>
<dbReference type="RefSeq" id="WP_212990054.1">
    <property type="nucleotide sequence ID" value="NZ_BAABEA010000015.1"/>
</dbReference>
<name>A0A919SET3_9ACTN</name>